<keyword evidence="4 8" id="KW-0812">Transmembrane</keyword>
<dbReference type="Pfam" id="PF03137">
    <property type="entry name" value="OATP"/>
    <property type="match status" value="1"/>
</dbReference>
<evidence type="ECO:0000313" key="11">
    <source>
        <dbReference type="Proteomes" id="UP000694871"/>
    </source>
</evidence>
<dbReference type="Gene3D" id="3.30.60.30">
    <property type="match status" value="1"/>
</dbReference>
<feature type="transmembrane region" description="Helical" evidence="8">
    <location>
        <begin position="386"/>
        <end position="410"/>
    </location>
</feature>
<dbReference type="InterPro" id="IPR004156">
    <property type="entry name" value="OATP"/>
</dbReference>
<reference evidence="12" key="1">
    <citation type="submission" date="2025-08" db="UniProtKB">
        <authorList>
            <consortium name="RefSeq"/>
        </authorList>
    </citation>
    <scope>IDENTIFICATION</scope>
</reference>
<gene>
    <name evidence="12" type="primary">LOC107109127</name>
</gene>
<keyword evidence="5 8" id="KW-1133">Transmembrane helix</keyword>
<dbReference type="Gene3D" id="1.20.1250.20">
    <property type="entry name" value="MFS general substrate transporter like domains"/>
    <property type="match status" value="1"/>
</dbReference>
<dbReference type="InterPro" id="IPR036259">
    <property type="entry name" value="MFS_trans_sf"/>
</dbReference>
<feature type="transmembrane region" description="Helical" evidence="8">
    <location>
        <begin position="75"/>
        <end position="95"/>
    </location>
</feature>
<dbReference type="InterPro" id="IPR002350">
    <property type="entry name" value="Kazal_dom"/>
</dbReference>
<keyword evidence="8" id="KW-0406">Ion transport</keyword>
<sequence length="702" mass="76413">MEAKIAPEQAKDNANPPFLDKNHGLHTVKRFSLSISKLKIFLAALAFSFFAKGFSGSYLKSMITQIERRFEISSSIVGLIDGSFEIGNLMVLILVSYLGSRVHRPKVIAIGCLIMATGAFTSVAPHFIMGPYNYKSVAIPEGNSSTSMAACSPATPPYPAEDNMETSGNATILGCVKQRASYLWLFVLFGNILRGIGEAPIMPLGLSYIDDFAREENSAFYIGAVRSSGLFGPTFGFLLGALCAKMWVDIGTVDVDTVMINSKDIRWVGAWWLGLLVCGAASVLAAMPFWFLPRSLPREGEEKHHKEKPSDVFTITQDGQMEVPVQPPLEVLSSVKGFFPSLKELLSNVVFLIFLLLNVLQFNAMVGSTTYEPKFMEQQFNISVSSAIFFIGVVLLPFAIVGMFLGSLLIKRLKMDVKGMAKFACTTFAVSYALNLFYFMADCEVLQVAGLTVNYSGIKQPSFAEEKIWSSCNSDCNCETGHWDPVCGDNGITYMSSCLAGCKASLGTGKNTVFHDCSCVGASGPSNFSAILGQCPREKCSKEFPYFMALLAVNVLFFCLGATPFYMIMFRTVSPELKSFAVGIETLCGRLLGGLPAPIYFGALIDRTCLKWGMKPCGETGACRVYDTTAFRNIYLGLLVSLKGMIFLLYAVLLVLILKRVGQDNGLGKVSQSTEVLSAKVPETGLGESASMETSVHEDTFL</sequence>
<comment type="similarity">
    <text evidence="2 8">Belongs to the organo anion transporter (TC 2.A.60) family.</text>
</comment>
<keyword evidence="7" id="KW-1015">Disulfide bond</keyword>
<dbReference type="SUPFAM" id="SSF100895">
    <property type="entry name" value="Kazal-type serine protease inhibitors"/>
    <property type="match status" value="1"/>
</dbReference>
<dbReference type="GeneID" id="107109127"/>
<evidence type="ECO:0000256" key="3">
    <source>
        <dbReference type="ARBA" id="ARBA00022475"/>
    </source>
</evidence>
<accession>A0ABM1JUP9</accession>
<feature type="transmembrane region" description="Helical" evidence="8">
    <location>
        <begin position="38"/>
        <end position="55"/>
    </location>
</feature>
<feature type="domain" description="Major facilitator superfamily (MFS) profile" evidence="9">
    <location>
        <begin position="41"/>
        <end position="662"/>
    </location>
</feature>
<comment type="subcellular location">
    <subcellularLocation>
        <location evidence="1 8">Cell membrane</location>
        <topology evidence="1 8">Multi-pass membrane protein</topology>
    </subcellularLocation>
</comment>
<dbReference type="NCBIfam" id="TIGR00805">
    <property type="entry name" value="oat"/>
    <property type="match status" value="1"/>
</dbReference>
<feature type="transmembrane region" description="Helical" evidence="8">
    <location>
        <begin position="634"/>
        <end position="658"/>
    </location>
</feature>
<evidence type="ECO:0000256" key="6">
    <source>
        <dbReference type="ARBA" id="ARBA00023136"/>
    </source>
</evidence>
<evidence type="ECO:0000256" key="8">
    <source>
        <dbReference type="RuleBase" id="RU362056"/>
    </source>
</evidence>
<feature type="transmembrane region" description="Helical" evidence="8">
    <location>
        <begin position="182"/>
        <end position="209"/>
    </location>
</feature>
<dbReference type="Proteomes" id="UP000694871">
    <property type="component" value="Unplaced"/>
</dbReference>
<feature type="transmembrane region" description="Helical" evidence="8">
    <location>
        <begin position="546"/>
        <end position="569"/>
    </location>
</feature>
<dbReference type="PANTHER" id="PTHR11388:SF83">
    <property type="entry name" value="SOLUTE CARRIER ORGANIC ANION TRANSPORTER FAMILY MEMBER"/>
    <property type="match status" value="1"/>
</dbReference>
<dbReference type="Pfam" id="PF07648">
    <property type="entry name" value="Kazal_2"/>
    <property type="match status" value="1"/>
</dbReference>
<evidence type="ECO:0000256" key="7">
    <source>
        <dbReference type="ARBA" id="ARBA00023157"/>
    </source>
</evidence>
<feature type="transmembrane region" description="Helical" evidence="8">
    <location>
        <begin position="107"/>
        <end position="128"/>
    </location>
</feature>
<dbReference type="PROSITE" id="PS50850">
    <property type="entry name" value="MFS"/>
    <property type="match status" value="1"/>
</dbReference>
<evidence type="ECO:0000313" key="12">
    <source>
        <dbReference type="RefSeq" id="XP_015265186.1"/>
    </source>
</evidence>
<dbReference type="PANTHER" id="PTHR11388">
    <property type="entry name" value="ORGANIC ANION TRANSPORTER"/>
    <property type="match status" value="1"/>
</dbReference>
<evidence type="ECO:0000256" key="1">
    <source>
        <dbReference type="ARBA" id="ARBA00004651"/>
    </source>
</evidence>
<dbReference type="InterPro" id="IPR020846">
    <property type="entry name" value="MFS_dom"/>
</dbReference>
<dbReference type="InterPro" id="IPR036058">
    <property type="entry name" value="Kazal_dom_sf"/>
</dbReference>
<comment type="caution">
    <text evidence="8">Lacks conserved residue(s) required for the propagation of feature annotation.</text>
</comment>
<feature type="transmembrane region" description="Helical" evidence="8">
    <location>
        <begin position="230"/>
        <end position="248"/>
    </location>
</feature>
<feature type="transmembrane region" description="Helical" evidence="8">
    <location>
        <begin position="345"/>
        <end position="366"/>
    </location>
</feature>
<keyword evidence="11" id="KW-1185">Reference proteome</keyword>
<organism evidence="11 12">
    <name type="scientific">Gekko japonicus</name>
    <name type="common">Schlegel's Japanese gecko</name>
    <dbReference type="NCBI Taxonomy" id="146911"/>
    <lineage>
        <taxon>Eukaryota</taxon>
        <taxon>Metazoa</taxon>
        <taxon>Chordata</taxon>
        <taxon>Craniata</taxon>
        <taxon>Vertebrata</taxon>
        <taxon>Euteleostomi</taxon>
        <taxon>Lepidosauria</taxon>
        <taxon>Squamata</taxon>
        <taxon>Bifurcata</taxon>
        <taxon>Gekkota</taxon>
        <taxon>Gekkonidae</taxon>
        <taxon>Gekkoninae</taxon>
        <taxon>Gekko</taxon>
    </lineage>
</organism>
<dbReference type="SUPFAM" id="SSF103473">
    <property type="entry name" value="MFS general substrate transporter"/>
    <property type="match status" value="1"/>
</dbReference>
<feature type="domain" description="Kazal-like" evidence="10">
    <location>
        <begin position="466"/>
        <end position="521"/>
    </location>
</feature>
<protein>
    <recommendedName>
        <fullName evidence="8">Solute carrier organic anion transporter family member</fullName>
    </recommendedName>
</protein>
<keyword evidence="6 8" id="KW-0472">Membrane</keyword>
<dbReference type="PROSITE" id="PS51465">
    <property type="entry name" value="KAZAL_2"/>
    <property type="match status" value="1"/>
</dbReference>
<name>A0ABM1JUP9_GEKJA</name>
<feature type="transmembrane region" description="Helical" evidence="8">
    <location>
        <begin position="268"/>
        <end position="292"/>
    </location>
</feature>
<keyword evidence="3" id="KW-1003">Cell membrane</keyword>
<evidence type="ECO:0000256" key="5">
    <source>
        <dbReference type="ARBA" id="ARBA00022989"/>
    </source>
</evidence>
<evidence type="ECO:0000259" key="10">
    <source>
        <dbReference type="PROSITE" id="PS51465"/>
    </source>
</evidence>
<keyword evidence="8" id="KW-0813">Transport</keyword>
<evidence type="ECO:0000256" key="2">
    <source>
        <dbReference type="ARBA" id="ARBA00009657"/>
    </source>
</evidence>
<evidence type="ECO:0000256" key="4">
    <source>
        <dbReference type="ARBA" id="ARBA00022692"/>
    </source>
</evidence>
<dbReference type="RefSeq" id="XP_015265186.1">
    <property type="nucleotide sequence ID" value="XM_015409700.1"/>
</dbReference>
<evidence type="ECO:0000259" key="9">
    <source>
        <dbReference type="PROSITE" id="PS50850"/>
    </source>
</evidence>
<proteinExistence type="inferred from homology"/>